<dbReference type="STRING" id="553311.SAMN05216231_2027"/>
<protein>
    <recommendedName>
        <fullName evidence="3">YneQ</fullName>
    </recommendedName>
</protein>
<proteinExistence type="predicted"/>
<organism evidence="1 2">
    <name type="scientific">Virgibacillus salinus</name>
    <dbReference type="NCBI Taxonomy" id="553311"/>
    <lineage>
        <taxon>Bacteria</taxon>
        <taxon>Bacillati</taxon>
        <taxon>Bacillota</taxon>
        <taxon>Bacilli</taxon>
        <taxon>Bacillales</taxon>
        <taxon>Bacillaceae</taxon>
        <taxon>Virgibacillus</taxon>
    </lineage>
</organism>
<evidence type="ECO:0000313" key="1">
    <source>
        <dbReference type="EMBL" id="SDQ58078.1"/>
    </source>
</evidence>
<evidence type="ECO:0000313" key="2">
    <source>
        <dbReference type="Proteomes" id="UP000199444"/>
    </source>
</evidence>
<evidence type="ECO:0008006" key="3">
    <source>
        <dbReference type="Google" id="ProtNLM"/>
    </source>
</evidence>
<accession>A0A1H1C1M9</accession>
<dbReference type="AlphaFoldDB" id="A0A1H1C1M9"/>
<sequence length="99" mass="11772">MAFGLARKDLIEWKSEVSSGRIAFLTHYWMDERFPGCYTVTKVGCSDLDKLIAWGKLYNLQPNWIHMDEKYPHFDLFGEKQKSILTSEKQWSHLRKFNL</sequence>
<reference evidence="1 2" key="1">
    <citation type="submission" date="2016-10" db="EMBL/GenBank/DDBJ databases">
        <authorList>
            <person name="de Groot N.N."/>
        </authorList>
    </citation>
    <scope>NUCLEOTIDE SEQUENCE [LARGE SCALE GENOMIC DNA]</scope>
    <source>
        <strain evidence="1 2">CGMCC 1.10449</strain>
    </source>
</reference>
<name>A0A1H1C1M9_9BACI</name>
<dbReference type="Proteomes" id="UP000199444">
    <property type="component" value="Unassembled WGS sequence"/>
</dbReference>
<dbReference type="EMBL" id="FNKD01000002">
    <property type="protein sequence ID" value="SDQ58078.1"/>
    <property type="molecule type" value="Genomic_DNA"/>
</dbReference>
<keyword evidence="2" id="KW-1185">Reference proteome</keyword>
<dbReference type="RefSeq" id="WP_092492848.1">
    <property type="nucleotide sequence ID" value="NZ_FNKD01000002.1"/>
</dbReference>
<gene>
    <name evidence="1" type="ORF">SAMN05216231_2027</name>
</gene>